<keyword evidence="3 4" id="KW-0732">Signal</keyword>
<keyword evidence="7" id="KW-1185">Reference proteome</keyword>
<comment type="caution">
    <text evidence="6">The sequence shown here is derived from an EMBL/GenBank/DDBJ whole genome shotgun (WGS) entry which is preliminary data.</text>
</comment>
<feature type="chain" id="PRO_5029537214" evidence="4">
    <location>
        <begin position="20"/>
        <end position="320"/>
    </location>
</feature>
<dbReference type="FunFam" id="2.60.40.2160:FF:000005">
    <property type="entry name" value="Interleukin 17 receptor E like"/>
    <property type="match status" value="1"/>
</dbReference>
<feature type="domain" description="Interleukin-17 receptor C/E N-terminal" evidence="5">
    <location>
        <begin position="109"/>
        <end position="307"/>
    </location>
</feature>
<proteinExistence type="predicted"/>
<dbReference type="PANTHER" id="PTHR15583">
    <property type="entry name" value="INTERLEUKIN-17 RECEPTOR"/>
    <property type="match status" value="1"/>
</dbReference>
<evidence type="ECO:0000313" key="7">
    <source>
        <dbReference type="Proteomes" id="UP000525565"/>
    </source>
</evidence>
<protein>
    <submittedName>
        <fullName evidence="6">I17RE protein</fullName>
    </submittedName>
</protein>
<dbReference type="Proteomes" id="UP000525565">
    <property type="component" value="Unassembled WGS sequence"/>
</dbReference>
<evidence type="ECO:0000256" key="1">
    <source>
        <dbReference type="ARBA" id="ARBA00004251"/>
    </source>
</evidence>
<comment type="subcellular location">
    <subcellularLocation>
        <location evidence="1">Cell membrane</location>
        <topology evidence="1">Single-pass type I membrane protein</topology>
    </subcellularLocation>
</comment>
<feature type="non-terminal residue" evidence="6">
    <location>
        <position position="1"/>
    </location>
</feature>
<evidence type="ECO:0000256" key="2">
    <source>
        <dbReference type="ARBA" id="ARBA00022475"/>
    </source>
</evidence>
<evidence type="ECO:0000256" key="3">
    <source>
        <dbReference type="ARBA" id="ARBA00022729"/>
    </source>
</evidence>
<dbReference type="InterPro" id="IPR027841">
    <property type="entry name" value="IL-17_rcpt_C/E_N"/>
</dbReference>
<dbReference type="GO" id="GO:0005886">
    <property type="term" value="C:plasma membrane"/>
    <property type="evidence" value="ECO:0007669"/>
    <property type="project" value="UniProtKB-SubCell"/>
</dbReference>
<sequence length="320" mass="36316">MINIHVQILLIILLWNSDCQIIPRIEECGLSCSQISLSLCFTFAGDIFNSFCHAAPTSLSSTILKSMKISTVIKCVQGSPCSLHLNIKGSLSLDENIRGLEICSLSLDTQQSQCTNVRFARKKSKMLNGKKVQIQFNCFEVNVAQHIYVTMKTVPNYCDVKMSQEYYVEAGKLDYNVERAKKIISVNVSNFLRDQDYYVRLCHKWFTCEDVGQFAVIKGKDALKSVSLKYSQLLPCLCIEGWLAVPDARRIQLCPFENGKYFVLWDNIVYNPATQTLAWEPACPVLVTVNLCRLTKSNDHCEDIQNSSKHFPEKVRAMQI</sequence>
<dbReference type="InterPro" id="IPR038683">
    <property type="entry name" value="IL17RA/B_FnIII-like_1_sf"/>
</dbReference>
<dbReference type="Pfam" id="PF15037">
    <property type="entry name" value="IL17_R_N"/>
    <property type="match status" value="1"/>
</dbReference>
<gene>
    <name evidence="6" type="primary">Il17re_0</name>
    <name evidence="6" type="ORF">ASASCU_R08604</name>
</gene>
<dbReference type="EMBL" id="VZSO01000058">
    <property type="protein sequence ID" value="NWZ21492.1"/>
    <property type="molecule type" value="Genomic_DNA"/>
</dbReference>
<organism evidence="6 7">
    <name type="scientific">Asarcornis scutulata</name>
    <dbReference type="NCBI Taxonomy" id="75869"/>
    <lineage>
        <taxon>Eukaryota</taxon>
        <taxon>Metazoa</taxon>
        <taxon>Chordata</taxon>
        <taxon>Craniata</taxon>
        <taxon>Vertebrata</taxon>
        <taxon>Euteleostomi</taxon>
        <taxon>Archelosauria</taxon>
        <taxon>Archosauria</taxon>
        <taxon>Dinosauria</taxon>
        <taxon>Saurischia</taxon>
        <taxon>Theropoda</taxon>
        <taxon>Coelurosauria</taxon>
        <taxon>Aves</taxon>
        <taxon>Neognathae</taxon>
        <taxon>Galloanserae</taxon>
        <taxon>Anseriformes</taxon>
        <taxon>Anatidae</taxon>
        <taxon>Anatinae</taxon>
        <taxon>Asarcornis</taxon>
    </lineage>
</organism>
<accession>A0A7K7KT79</accession>
<keyword evidence="2" id="KW-1003">Cell membrane</keyword>
<evidence type="ECO:0000256" key="4">
    <source>
        <dbReference type="SAM" id="SignalP"/>
    </source>
</evidence>
<keyword evidence="2" id="KW-0472">Membrane</keyword>
<dbReference type="Gene3D" id="2.60.40.2160">
    <property type="entry name" value="Interleukin-17 receptor A/B, fibronectin-III-like domain 1"/>
    <property type="match status" value="1"/>
</dbReference>
<name>A0A7K7KT79_9AVES</name>
<evidence type="ECO:0000259" key="5">
    <source>
        <dbReference type="Pfam" id="PF15037"/>
    </source>
</evidence>
<reference evidence="6 7" key="1">
    <citation type="submission" date="2019-09" db="EMBL/GenBank/DDBJ databases">
        <title>Bird 10,000 Genomes (B10K) Project - Family phase.</title>
        <authorList>
            <person name="Zhang G."/>
        </authorList>
    </citation>
    <scope>NUCLEOTIDE SEQUENCE [LARGE SCALE GENOMIC DNA]</scope>
    <source>
        <strain evidence="6">OUT-0051</strain>
        <tissue evidence="6">Kidney</tissue>
    </source>
</reference>
<feature type="signal peptide" evidence="4">
    <location>
        <begin position="1"/>
        <end position="19"/>
    </location>
</feature>
<dbReference type="InterPro" id="IPR039465">
    <property type="entry name" value="IL-17_rcpt-like"/>
</dbReference>
<evidence type="ECO:0000313" key="6">
    <source>
        <dbReference type="EMBL" id="NWZ21492.1"/>
    </source>
</evidence>
<feature type="non-terminal residue" evidence="6">
    <location>
        <position position="320"/>
    </location>
</feature>
<dbReference type="PANTHER" id="PTHR15583:SF10">
    <property type="entry name" value="INTERLEUKIN-17 RECEPTOR E-LIKE-RELATED"/>
    <property type="match status" value="1"/>
</dbReference>
<dbReference type="AlphaFoldDB" id="A0A7K7KT79"/>
<dbReference type="GO" id="GO:0030368">
    <property type="term" value="F:interleukin-17 receptor activity"/>
    <property type="evidence" value="ECO:0007669"/>
    <property type="project" value="InterPro"/>
</dbReference>